<sequence>MVVFTDRQLDILFKLWRNRCFRRNATLQIDNVIKGAPSHLIGEIKEEMDELIKKNIVIRIPHKHGGKVFINPLYKNEIKRDLKKIYPFI</sequence>
<proteinExistence type="predicted"/>
<dbReference type="EMBL" id="BARS01047511">
    <property type="protein sequence ID" value="GAG28363.1"/>
    <property type="molecule type" value="Genomic_DNA"/>
</dbReference>
<organism evidence="1">
    <name type="scientific">marine sediment metagenome</name>
    <dbReference type="NCBI Taxonomy" id="412755"/>
    <lineage>
        <taxon>unclassified sequences</taxon>
        <taxon>metagenomes</taxon>
        <taxon>ecological metagenomes</taxon>
    </lineage>
</organism>
<accession>X0WV66</accession>
<gene>
    <name evidence="1" type="ORF">S01H1_71354</name>
</gene>
<protein>
    <submittedName>
        <fullName evidence="1">Uncharacterized protein</fullName>
    </submittedName>
</protein>
<reference evidence="1" key="1">
    <citation type="journal article" date="2014" name="Front. Microbiol.">
        <title>High frequency of phylogenetically diverse reductive dehalogenase-homologous genes in deep subseafloor sedimentary metagenomes.</title>
        <authorList>
            <person name="Kawai M."/>
            <person name="Futagami T."/>
            <person name="Toyoda A."/>
            <person name="Takaki Y."/>
            <person name="Nishi S."/>
            <person name="Hori S."/>
            <person name="Arai W."/>
            <person name="Tsubouchi T."/>
            <person name="Morono Y."/>
            <person name="Uchiyama I."/>
            <person name="Ito T."/>
            <person name="Fujiyama A."/>
            <person name="Inagaki F."/>
            <person name="Takami H."/>
        </authorList>
    </citation>
    <scope>NUCLEOTIDE SEQUENCE</scope>
    <source>
        <strain evidence="1">Expedition CK06-06</strain>
    </source>
</reference>
<evidence type="ECO:0000313" key="1">
    <source>
        <dbReference type="EMBL" id="GAG28363.1"/>
    </source>
</evidence>
<dbReference type="AlphaFoldDB" id="X0WV66"/>
<name>X0WV66_9ZZZZ</name>
<comment type="caution">
    <text evidence="1">The sequence shown here is derived from an EMBL/GenBank/DDBJ whole genome shotgun (WGS) entry which is preliminary data.</text>
</comment>